<dbReference type="InterPro" id="IPR036097">
    <property type="entry name" value="HisK_dim/P_sf"/>
</dbReference>
<evidence type="ECO:0000256" key="9">
    <source>
        <dbReference type="ARBA" id="ARBA00023012"/>
    </source>
</evidence>
<keyword evidence="11" id="KW-0472">Membrane</keyword>
<dbReference type="EC" id="2.7.13.3" evidence="3"/>
<evidence type="ECO:0000256" key="8">
    <source>
        <dbReference type="ARBA" id="ARBA00022840"/>
    </source>
</evidence>
<evidence type="ECO:0000256" key="5">
    <source>
        <dbReference type="ARBA" id="ARBA00022679"/>
    </source>
</evidence>
<dbReference type="Proteomes" id="UP001500121">
    <property type="component" value="Unassembled WGS sequence"/>
</dbReference>
<dbReference type="SMART" id="SM00387">
    <property type="entry name" value="HATPase_c"/>
    <property type="match status" value="1"/>
</dbReference>
<evidence type="ECO:0000256" key="7">
    <source>
        <dbReference type="ARBA" id="ARBA00022777"/>
    </source>
</evidence>
<gene>
    <name evidence="13" type="ORF">GCM10025783_25170</name>
</gene>
<evidence type="ECO:0000313" key="13">
    <source>
        <dbReference type="EMBL" id="GAA4751528.1"/>
    </source>
</evidence>
<comment type="caution">
    <text evidence="13">The sequence shown here is derived from an EMBL/GenBank/DDBJ whole genome shotgun (WGS) entry which is preliminary data.</text>
</comment>
<comment type="catalytic activity">
    <reaction evidence="1">
        <text>ATP + protein L-histidine = ADP + protein N-phospho-L-histidine.</text>
        <dbReference type="EC" id="2.7.13.3"/>
    </reaction>
</comment>
<keyword evidence="5" id="KW-0808">Transferase</keyword>
<reference evidence="14" key="1">
    <citation type="journal article" date="2019" name="Int. J. Syst. Evol. Microbiol.">
        <title>The Global Catalogue of Microorganisms (GCM) 10K type strain sequencing project: providing services to taxonomists for standard genome sequencing and annotation.</title>
        <authorList>
            <consortium name="The Broad Institute Genomics Platform"/>
            <consortium name="The Broad Institute Genome Sequencing Center for Infectious Disease"/>
            <person name="Wu L."/>
            <person name="Ma J."/>
        </authorList>
    </citation>
    <scope>NUCLEOTIDE SEQUENCE [LARGE SCALE GENOMIC DNA]</scope>
    <source>
        <strain evidence="14">JCM 19015</strain>
    </source>
</reference>
<feature type="transmembrane region" description="Helical" evidence="11">
    <location>
        <begin position="26"/>
        <end position="46"/>
    </location>
</feature>
<evidence type="ECO:0000313" key="14">
    <source>
        <dbReference type="Proteomes" id="UP001500121"/>
    </source>
</evidence>
<evidence type="ECO:0000256" key="4">
    <source>
        <dbReference type="ARBA" id="ARBA00022553"/>
    </source>
</evidence>
<keyword evidence="7" id="KW-0418">Kinase</keyword>
<accession>A0ABP8ZBY5</accession>
<dbReference type="EMBL" id="BAABLP010000005">
    <property type="protein sequence ID" value="GAA4751528.1"/>
    <property type="molecule type" value="Genomic_DNA"/>
</dbReference>
<dbReference type="PROSITE" id="PS50109">
    <property type="entry name" value="HIS_KIN"/>
    <property type="match status" value="1"/>
</dbReference>
<evidence type="ECO:0000256" key="6">
    <source>
        <dbReference type="ARBA" id="ARBA00022741"/>
    </source>
</evidence>
<dbReference type="SUPFAM" id="SSF55874">
    <property type="entry name" value="ATPase domain of HSP90 chaperone/DNA topoisomerase II/histidine kinase"/>
    <property type="match status" value="1"/>
</dbReference>
<dbReference type="PRINTS" id="PR00344">
    <property type="entry name" value="BCTRLSENSOR"/>
</dbReference>
<dbReference type="InterPro" id="IPR003661">
    <property type="entry name" value="HisK_dim/P_dom"/>
</dbReference>
<dbReference type="Gene3D" id="1.10.287.130">
    <property type="match status" value="1"/>
</dbReference>
<keyword evidence="4" id="KW-0597">Phosphoprotein</keyword>
<proteinExistence type="predicted"/>
<sequence length="329" mass="35146">MTAQRSSRPSDLAQVGAAALRTAWQVAAVSAAVMIGTLGLAALFVLDQSRPTELLERPAPGETKIYIGVDEVLLALVVLGLLSVVIIGVASWAISRRAVAPLGTALRMQRDFVANASHELRTPLTVLDTRLQLLDRRLQRDEPYADVLAAAHRDTRVMTELVTDLLLVAEAAASQAAGVDVGTDLRPTVLASVQDLQLPAAERSLRIAVSIDMEARVGLTEMSLRRALVVLIDNAVAHSPDGGVVEVTGGVEHGRAIVRVVDHGPGIRGIAVDRVFDRFSRGPTTVQRRGFGIRLSLVRDLATRHGGRVSIEATSDAGTTMRLELPVLR</sequence>
<dbReference type="CDD" id="cd00075">
    <property type="entry name" value="HATPase"/>
    <property type="match status" value="1"/>
</dbReference>
<name>A0ABP8ZBY5_9MICO</name>
<evidence type="ECO:0000256" key="1">
    <source>
        <dbReference type="ARBA" id="ARBA00000085"/>
    </source>
</evidence>
<evidence type="ECO:0000256" key="3">
    <source>
        <dbReference type="ARBA" id="ARBA00012438"/>
    </source>
</evidence>
<keyword evidence="11" id="KW-0812">Transmembrane</keyword>
<keyword evidence="14" id="KW-1185">Reference proteome</keyword>
<organism evidence="13 14">
    <name type="scientific">Amnibacterium soli</name>
    <dbReference type="NCBI Taxonomy" id="1282736"/>
    <lineage>
        <taxon>Bacteria</taxon>
        <taxon>Bacillati</taxon>
        <taxon>Actinomycetota</taxon>
        <taxon>Actinomycetes</taxon>
        <taxon>Micrococcales</taxon>
        <taxon>Microbacteriaceae</taxon>
        <taxon>Amnibacterium</taxon>
    </lineage>
</organism>
<dbReference type="Gene3D" id="3.30.565.10">
    <property type="entry name" value="Histidine kinase-like ATPase, C-terminal domain"/>
    <property type="match status" value="1"/>
</dbReference>
<keyword evidence="9" id="KW-0902">Two-component regulatory system</keyword>
<keyword evidence="8" id="KW-0067">ATP-binding</keyword>
<dbReference type="PANTHER" id="PTHR42878">
    <property type="entry name" value="TWO-COMPONENT HISTIDINE KINASE"/>
    <property type="match status" value="1"/>
</dbReference>
<keyword evidence="6" id="KW-0547">Nucleotide-binding</keyword>
<dbReference type="InterPro" id="IPR005467">
    <property type="entry name" value="His_kinase_dom"/>
</dbReference>
<dbReference type="RefSeq" id="WP_345481599.1">
    <property type="nucleotide sequence ID" value="NZ_BAABLP010000005.1"/>
</dbReference>
<feature type="domain" description="Histidine kinase" evidence="12">
    <location>
        <begin position="115"/>
        <end position="329"/>
    </location>
</feature>
<comment type="subcellular location">
    <subcellularLocation>
        <location evidence="2">Cell membrane</location>
    </subcellularLocation>
</comment>
<protein>
    <recommendedName>
        <fullName evidence="10">Sensor-like histidine kinase SenX3</fullName>
        <ecNumber evidence="3">2.7.13.3</ecNumber>
    </recommendedName>
</protein>
<dbReference type="InterPro" id="IPR050351">
    <property type="entry name" value="BphY/WalK/GraS-like"/>
</dbReference>
<dbReference type="Pfam" id="PF02518">
    <property type="entry name" value="HATPase_c"/>
    <property type="match status" value="1"/>
</dbReference>
<evidence type="ECO:0000256" key="10">
    <source>
        <dbReference type="ARBA" id="ARBA00039401"/>
    </source>
</evidence>
<keyword evidence="11" id="KW-1133">Transmembrane helix</keyword>
<dbReference type="InterPro" id="IPR036890">
    <property type="entry name" value="HATPase_C_sf"/>
</dbReference>
<dbReference type="PANTHER" id="PTHR42878:SF7">
    <property type="entry name" value="SENSOR HISTIDINE KINASE GLRK"/>
    <property type="match status" value="1"/>
</dbReference>
<evidence type="ECO:0000259" key="12">
    <source>
        <dbReference type="PROSITE" id="PS50109"/>
    </source>
</evidence>
<dbReference type="CDD" id="cd00082">
    <property type="entry name" value="HisKA"/>
    <property type="match status" value="1"/>
</dbReference>
<evidence type="ECO:0000256" key="11">
    <source>
        <dbReference type="SAM" id="Phobius"/>
    </source>
</evidence>
<dbReference type="SMART" id="SM00388">
    <property type="entry name" value="HisKA"/>
    <property type="match status" value="1"/>
</dbReference>
<feature type="transmembrane region" description="Helical" evidence="11">
    <location>
        <begin position="72"/>
        <end position="94"/>
    </location>
</feature>
<dbReference type="Pfam" id="PF00512">
    <property type="entry name" value="HisKA"/>
    <property type="match status" value="1"/>
</dbReference>
<dbReference type="InterPro" id="IPR003594">
    <property type="entry name" value="HATPase_dom"/>
</dbReference>
<dbReference type="SUPFAM" id="SSF47384">
    <property type="entry name" value="Homodimeric domain of signal transducing histidine kinase"/>
    <property type="match status" value="1"/>
</dbReference>
<dbReference type="InterPro" id="IPR004358">
    <property type="entry name" value="Sig_transdc_His_kin-like_C"/>
</dbReference>
<evidence type="ECO:0000256" key="2">
    <source>
        <dbReference type="ARBA" id="ARBA00004236"/>
    </source>
</evidence>